<evidence type="ECO:0000256" key="7">
    <source>
        <dbReference type="ARBA" id="ARBA00023136"/>
    </source>
</evidence>
<dbReference type="GO" id="GO:0016763">
    <property type="term" value="F:pentosyltransferase activity"/>
    <property type="evidence" value="ECO:0007669"/>
    <property type="project" value="TreeGrafter"/>
</dbReference>
<comment type="subcellular location">
    <subcellularLocation>
        <location evidence="1">Cell membrane</location>
        <topology evidence="1">Multi-pass membrane protein</topology>
    </subcellularLocation>
</comment>
<keyword evidence="7 8" id="KW-0472">Membrane</keyword>
<feature type="transmembrane region" description="Helical" evidence="8">
    <location>
        <begin position="79"/>
        <end position="100"/>
    </location>
</feature>
<dbReference type="KEGG" id="sgn:SGRA_2903"/>
<feature type="transmembrane region" description="Helical" evidence="8">
    <location>
        <begin position="296"/>
        <end position="318"/>
    </location>
</feature>
<evidence type="ECO:0000256" key="5">
    <source>
        <dbReference type="ARBA" id="ARBA00022692"/>
    </source>
</evidence>
<feature type="transmembrane region" description="Helical" evidence="8">
    <location>
        <begin position="201"/>
        <end position="222"/>
    </location>
</feature>
<gene>
    <name evidence="9" type="ordered locus">SGRA_2903</name>
</gene>
<proteinExistence type="predicted"/>
<protein>
    <submittedName>
        <fullName evidence="9">Glycosyl transferase family protein</fullName>
    </submittedName>
</protein>
<feature type="transmembrane region" description="Helical" evidence="8">
    <location>
        <begin position="107"/>
        <end position="123"/>
    </location>
</feature>
<evidence type="ECO:0000256" key="3">
    <source>
        <dbReference type="ARBA" id="ARBA00022676"/>
    </source>
</evidence>
<accession>H6LAN8</accession>
<dbReference type="Proteomes" id="UP000007519">
    <property type="component" value="Chromosome"/>
</dbReference>
<dbReference type="GO" id="GO:0009103">
    <property type="term" value="P:lipopolysaccharide biosynthetic process"/>
    <property type="evidence" value="ECO:0007669"/>
    <property type="project" value="UniProtKB-ARBA"/>
</dbReference>
<feature type="transmembrane region" description="Helical" evidence="8">
    <location>
        <begin position="264"/>
        <end position="284"/>
    </location>
</feature>
<dbReference type="GO" id="GO:0005886">
    <property type="term" value="C:plasma membrane"/>
    <property type="evidence" value="ECO:0007669"/>
    <property type="project" value="UniProtKB-SubCell"/>
</dbReference>
<keyword evidence="10" id="KW-1185">Reference proteome</keyword>
<dbReference type="HOGENOM" id="CLU_500361_0_0_10"/>
<organism evidence="9 10">
    <name type="scientific">Saprospira grandis (strain Lewin)</name>
    <dbReference type="NCBI Taxonomy" id="984262"/>
    <lineage>
        <taxon>Bacteria</taxon>
        <taxon>Pseudomonadati</taxon>
        <taxon>Bacteroidota</taxon>
        <taxon>Saprospiria</taxon>
        <taxon>Saprospirales</taxon>
        <taxon>Saprospiraceae</taxon>
        <taxon>Saprospira</taxon>
    </lineage>
</organism>
<evidence type="ECO:0000256" key="1">
    <source>
        <dbReference type="ARBA" id="ARBA00004651"/>
    </source>
</evidence>
<dbReference type="InterPro" id="IPR050297">
    <property type="entry name" value="LipidA_mod_glycosyltrf_83"/>
</dbReference>
<keyword evidence="3" id="KW-0328">Glycosyltransferase</keyword>
<dbReference type="RefSeq" id="WP_015693234.1">
    <property type="nucleotide sequence ID" value="NC_016940.1"/>
</dbReference>
<feature type="transmembrane region" description="Helical" evidence="8">
    <location>
        <begin position="160"/>
        <end position="189"/>
    </location>
</feature>
<dbReference type="OrthoDB" id="828203at2"/>
<dbReference type="AlphaFoldDB" id="H6LAN8"/>
<evidence type="ECO:0000256" key="6">
    <source>
        <dbReference type="ARBA" id="ARBA00022989"/>
    </source>
</evidence>
<keyword evidence="4 9" id="KW-0808">Transferase</keyword>
<keyword evidence="2" id="KW-1003">Cell membrane</keyword>
<reference evidence="9 10" key="1">
    <citation type="journal article" date="2012" name="Stand. Genomic Sci.">
        <title>Complete genome sequencing and analysis of Saprospira grandis str. Lewin, a predatory marine bacterium.</title>
        <authorList>
            <person name="Saw J.H."/>
            <person name="Yuryev A."/>
            <person name="Kanbe M."/>
            <person name="Hou S."/>
            <person name="Young A.G."/>
            <person name="Aizawa S."/>
            <person name="Alam M."/>
        </authorList>
    </citation>
    <scope>NUCLEOTIDE SEQUENCE [LARGE SCALE GENOMIC DNA]</scope>
    <source>
        <strain evidence="9 10">Lewin</strain>
    </source>
</reference>
<feature type="transmembrane region" description="Helical" evidence="8">
    <location>
        <begin position="330"/>
        <end position="349"/>
    </location>
</feature>
<feature type="transmembrane region" description="Helical" evidence="8">
    <location>
        <begin position="129"/>
        <end position="148"/>
    </location>
</feature>
<keyword evidence="5 8" id="KW-0812">Transmembrane</keyword>
<name>H6LAN8_SAPGL</name>
<sequence length="556" mass="63680">MKSLLSYLGLSALLSLLLLGHYFFGYYGHYGYDDVMGYMYQAAQLVQGQFHLGDDHYAYRWGTIFPTALSYSLFGINDFAGAIPAMLITGATALLIFWSLGGPWKGAGIWGVLLFFFNEWSLFYSDKVMPDILVALGTLGLFLCLWRLRFKRQGGPSWPYALSFSLILLYSFWAKETIILSLPVFFVFFLLDVYRREYLAFWTWAIGFSILFFTLYFGVIYGQTGSFLYRFKAIELGSYFNPCSYDQLPISHLLERISYGLGLLFLRSGLLPVLGMGLGSLFFLKGRLWKLDSESAFWSLSLGLSVFSAYFMTISYKAYVPMCGTDVRHFLYLAPLAAIAAAPYLQAFWQRKQYALGLLLPLWLWTALAYWLDYGNALSIGAWALALSLFALSPQRLMLGARALSISLFILALAYPTYQSMQYAQTQGYIEQRELILRHFSPDQQQAAIVISNPVQRNFGEYYMQFAPQSQVLFWDYQQAAQEQPQPNTRYYLLLNGFSRYQSNSSWEELPPLVQAYYQDQKQLPLKLIESQKEGAILLLEITDPKAAWPQLLFPQ</sequence>
<dbReference type="PANTHER" id="PTHR33908:SF11">
    <property type="entry name" value="MEMBRANE PROTEIN"/>
    <property type="match status" value="1"/>
</dbReference>
<dbReference type="PANTHER" id="PTHR33908">
    <property type="entry name" value="MANNOSYLTRANSFERASE YKCB-RELATED"/>
    <property type="match status" value="1"/>
</dbReference>
<evidence type="ECO:0000256" key="8">
    <source>
        <dbReference type="SAM" id="Phobius"/>
    </source>
</evidence>
<dbReference type="EMBL" id="CP002831">
    <property type="protein sequence ID" value="AFC25631.1"/>
    <property type="molecule type" value="Genomic_DNA"/>
</dbReference>
<evidence type="ECO:0000313" key="9">
    <source>
        <dbReference type="EMBL" id="AFC25631.1"/>
    </source>
</evidence>
<feature type="transmembrane region" description="Helical" evidence="8">
    <location>
        <begin position="399"/>
        <end position="418"/>
    </location>
</feature>
<evidence type="ECO:0000256" key="4">
    <source>
        <dbReference type="ARBA" id="ARBA00022679"/>
    </source>
</evidence>
<evidence type="ECO:0000313" key="10">
    <source>
        <dbReference type="Proteomes" id="UP000007519"/>
    </source>
</evidence>
<evidence type="ECO:0000256" key="2">
    <source>
        <dbReference type="ARBA" id="ARBA00022475"/>
    </source>
</evidence>
<dbReference type="eggNOG" id="COG1807">
    <property type="taxonomic scope" value="Bacteria"/>
</dbReference>
<keyword evidence="6 8" id="KW-1133">Transmembrane helix</keyword>